<keyword evidence="7" id="KW-1185">Reference proteome</keyword>
<dbReference type="OrthoDB" id="2998255at2759"/>
<evidence type="ECO:0000259" key="5">
    <source>
        <dbReference type="PROSITE" id="PS50865"/>
    </source>
</evidence>
<dbReference type="Gene3D" id="6.10.140.2220">
    <property type="match status" value="1"/>
</dbReference>
<evidence type="ECO:0000256" key="4">
    <source>
        <dbReference type="PROSITE-ProRule" id="PRU00134"/>
    </source>
</evidence>
<keyword evidence="1" id="KW-0479">Metal-binding</keyword>
<dbReference type="EMBL" id="NHTK01004639">
    <property type="protein sequence ID" value="PPQ85767.1"/>
    <property type="molecule type" value="Genomic_DNA"/>
</dbReference>
<proteinExistence type="predicted"/>
<gene>
    <name evidence="6" type="ORF">CVT24_002274</name>
</gene>
<dbReference type="GO" id="GO:0008270">
    <property type="term" value="F:zinc ion binding"/>
    <property type="evidence" value="ECO:0007669"/>
    <property type="project" value="UniProtKB-KW"/>
</dbReference>
<evidence type="ECO:0000256" key="2">
    <source>
        <dbReference type="ARBA" id="ARBA00022771"/>
    </source>
</evidence>
<keyword evidence="2 4" id="KW-0863">Zinc-finger</keyword>
<accession>A0A409X4W8</accession>
<sequence>MLSNKYIENAQVAQLPDFSTVLPAIRYLLSALRDPLNPKGCAESLCTALSQVALYHFVVSKPHAAIRDELRASLYAFITIPRTDGQLKATIQQLGKCSSSCHLAAPRFHLGIAQSKPGIEKSFMECFMIIAFEKLSMVLNLTNTIHLLKRQRKSWPTSMSDLLPFGPDKLVANLVQWYHMFPTPQAVRFSLAILKRCGPLVYHAFRDADVSNILFINHTRIMVDEMLAASTPNMIFALSEQYSNQVINFLRFFKHLIGYDNVYKPVSSVDGTPVSMMTGAETKIVQLCSLICYIASSPHVDKDPSYQEGISSHTTEACVLAHKIYRAFRMDQAPGPALLLHPIIVAGDRTLTQTTSGSKCRKIASAMYIRRYIYICGAPGCKTCFTNPDAVLRTCTGCKTVRYCSTECQERDWKGAPYKHKWLCKLLAKVAQSFGSWKLAPIDEDADYLEEDIDRRREMVENLAKTVYEMLPPLVGDGRLGLDEFMFLQSWAANEGNWDYMKNAEFKIPDKWGPGFDDYDEVLQRIQDSRLFNGEKGER</sequence>
<dbReference type="SUPFAM" id="SSF144232">
    <property type="entry name" value="HIT/MYND zinc finger-like"/>
    <property type="match status" value="1"/>
</dbReference>
<feature type="domain" description="MYND-type" evidence="5">
    <location>
        <begin position="381"/>
        <end position="424"/>
    </location>
</feature>
<organism evidence="6 7">
    <name type="scientific">Panaeolus cyanescens</name>
    <dbReference type="NCBI Taxonomy" id="181874"/>
    <lineage>
        <taxon>Eukaryota</taxon>
        <taxon>Fungi</taxon>
        <taxon>Dikarya</taxon>
        <taxon>Basidiomycota</taxon>
        <taxon>Agaricomycotina</taxon>
        <taxon>Agaricomycetes</taxon>
        <taxon>Agaricomycetidae</taxon>
        <taxon>Agaricales</taxon>
        <taxon>Agaricineae</taxon>
        <taxon>Galeropsidaceae</taxon>
        <taxon>Panaeolus</taxon>
    </lineage>
</organism>
<name>A0A409X4W8_9AGAR</name>
<evidence type="ECO:0000313" key="6">
    <source>
        <dbReference type="EMBL" id="PPQ85767.1"/>
    </source>
</evidence>
<comment type="caution">
    <text evidence="6">The sequence shown here is derived from an EMBL/GenBank/DDBJ whole genome shotgun (WGS) entry which is preliminary data.</text>
</comment>
<evidence type="ECO:0000313" key="7">
    <source>
        <dbReference type="Proteomes" id="UP000284842"/>
    </source>
</evidence>
<evidence type="ECO:0000256" key="1">
    <source>
        <dbReference type="ARBA" id="ARBA00022723"/>
    </source>
</evidence>
<dbReference type="AlphaFoldDB" id="A0A409X4W8"/>
<keyword evidence="3" id="KW-0862">Zinc</keyword>
<reference evidence="6 7" key="1">
    <citation type="journal article" date="2018" name="Evol. Lett.">
        <title>Horizontal gene cluster transfer increased hallucinogenic mushroom diversity.</title>
        <authorList>
            <person name="Reynolds H.T."/>
            <person name="Vijayakumar V."/>
            <person name="Gluck-Thaler E."/>
            <person name="Korotkin H.B."/>
            <person name="Matheny P.B."/>
            <person name="Slot J.C."/>
        </authorList>
    </citation>
    <scope>NUCLEOTIDE SEQUENCE [LARGE SCALE GENOMIC DNA]</scope>
    <source>
        <strain evidence="6 7">2629</strain>
    </source>
</reference>
<dbReference type="Pfam" id="PF01753">
    <property type="entry name" value="zf-MYND"/>
    <property type="match status" value="1"/>
</dbReference>
<dbReference type="InterPro" id="IPR002893">
    <property type="entry name" value="Znf_MYND"/>
</dbReference>
<dbReference type="PROSITE" id="PS50865">
    <property type="entry name" value="ZF_MYND_2"/>
    <property type="match status" value="1"/>
</dbReference>
<evidence type="ECO:0000256" key="3">
    <source>
        <dbReference type="ARBA" id="ARBA00022833"/>
    </source>
</evidence>
<dbReference type="InParanoid" id="A0A409X4W8"/>
<dbReference type="STRING" id="181874.A0A409X4W8"/>
<protein>
    <recommendedName>
        <fullName evidence="5">MYND-type domain-containing protein</fullName>
    </recommendedName>
</protein>
<dbReference type="Proteomes" id="UP000284842">
    <property type="component" value="Unassembled WGS sequence"/>
</dbReference>